<accession>A0A975SZU6</accession>
<dbReference type="GO" id="GO:0016757">
    <property type="term" value="F:glycosyltransferase activity"/>
    <property type="evidence" value="ECO:0007669"/>
    <property type="project" value="UniProtKB-KW"/>
</dbReference>
<dbReference type="GO" id="GO:0005886">
    <property type="term" value="C:plasma membrane"/>
    <property type="evidence" value="ECO:0007669"/>
    <property type="project" value="UniProtKB-SubCell"/>
</dbReference>
<proteinExistence type="predicted"/>
<evidence type="ECO:0000313" key="6">
    <source>
        <dbReference type="EMBL" id="QWZ08274.1"/>
    </source>
</evidence>
<evidence type="ECO:0000256" key="3">
    <source>
        <dbReference type="ARBA" id="ARBA00022676"/>
    </source>
</evidence>
<sequence length="243" mass="25415">MSVDVVVVVPARDEQDGIARTLHGVCASLDLAVEQGLVGRCALEVVAHRCADLTAVRAGGVLGRRRDARVTRDESSVTVGQVRDSGVRRGLARLDGDPGRTWVLSTDADTEVGTGWVGRILQSARAVDAAAVVGVTTLDRWRGSAEASAAYDRLLREKTDGDTHQHVYGANLAVRADAYLDVGGFPHAVHGEDQALVDALEARGHRLLRTTGVSVVTSGRLMGRAAGGLADRLAGLEPSAGVA</sequence>
<evidence type="ECO:0000256" key="4">
    <source>
        <dbReference type="ARBA" id="ARBA00022679"/>
    </source>
</evidence>
<keyword evidence="4 6" id="KW-0808">Transferase</keyword>
<keyword evidence="2" id="KW-1003">Cell membrane</keyword>
<keyword evidence="5" id="KW-0472">Membrane</keyword>
<dbReference type="AlphaFoldDB" id="A0A975SZU6"/>
<evidence type="ECO:0000313" key="7">
    <source>
        <dbReference type="Proteomes" id="UP000683575"/>
    </source>
</evidence>
<dbReference type="EC" id="2.4.-.-" evidence="6"/>
<evidence type="ECO:0000256" key="1">
    <source>
        <dbReference type="ARBA" id="ARBA00004236"/>
    </source>
</evidence>
<evidence type="ECO:0000256" key="5">
    <source>
        <dbReference type="ARBA" id="ARBA00023136"/>
    </source>
</evidence>
<dbReference type="Proteomes" id="UP000683575">
    <property type="component" value="Chromosome"/>
</dbReference>
<keyword evidence="3 6" id="KW-0328">Glycosyltransferase</keyword>
<evidence type="ECO:0000256" key="2">
    <source>
        <dbReference type="ARBA" id="ARBA00022475"/>
    </source>
</evidence>
<protein>
    <submittedName>
        <fullName evidence="6">Glycosyltransferase</fullName>
        <ecNumber evidence="6">2.4.-.-</ecNumber>
    </submittedName>
</protein>
<gene>
    <name evidence="6" type="ORF">KRR39_23670</name>
</gene>
<organism evidence="6 7">
    <name type="scientific">Nocardioides panacis</name>
    <dbReference type="NCBI Taxonomy" id="2849501"/>
    <lineage>
        <taxon>Bacteria</taxon>
        <taxon>Bacillati</taxon>
        <taxon>Actinomycetota</taxon>
        <taxon>Actinomycetes</taxon>
        <taxon>Propionibacteriales</taxon>
        <taxon>Nocardioidaceae</taxon>
        <taxon>Nocardioides</taxon>
    </lineage>
</organism>
<dbReference type="PANTHER" id="PTHR43646:SF2">
    <property type="entry name" value="GLYCOSYLTRANSFERASE 2-LIKE DOMAIN-CONTAINING PROTEIN"/>
    <property type="match status" value="1"/>
</dbReference>
<name>A0A975SZU6_9ACTN</name>
<dbReference type="RefSeq" id="WP_216939783.1">
    <property type="nucleotide sequence ID" value="NZ_CP077062.1"/>
</dbReference>
<keyword evidence="7" id="KW-1185">Reference proteome</keyword>
<comment type="subcellular location">
    <subcellularLocation>
        <location evidence="1">Cell membrane</location>
    </subcellularLocation>
</comment>
<dbReference type="KEGG" id="nps:KRR39_23670"/>
<reference evidence="6" key="1">
    <citation type="submission" date="2021-06" db="EMBL/GenBank/DDBJ databases">
        <title>Complete genome sequence of Nocardioides sp. G188.</title>
        <authorList>
            <person name="Im W.-T."/>
        </authorList>
    </citation>
    <scope>NUCLEOTIDE SEQUENCE</scope>
    <source>
        <strain evidence="6">G188</strain>
    </source>
</reference>
<dbReference type="EMBL" id="CP077062">
    <property type="protein sequence ID" value="QWZ08274.1"/>
    <property type="molecule type" value="Genomic_DNA"/>
</dbReference>
<dbReference type="PANTHER" id="PTHR43646">
    <property type="entry name" value="GLYCOSYLTRANSFERASE"/>
    <property type="match status" value="1"/>
</dbReference>